<name>A0A1H3JXK6_9EURY</name>
<evidence type="ECO:0000259" key="2">
    <source>
        <dbReference type="Pfam" id="PF13439"/>
    </source>
</evidence>
<evidence type="ECO:0000313" key="4">
    <source>
        <dbReference type="Proteomes" id="UP000199170"/>
    </source>
</evidence>
<dbReference type="CDD" id="cd03801">
    <property type="entry name" value="GT4_PimA-like"/>
    <property type="match status" value="1"/>
</dbReference>
<dbReference type="InterPro" id="IPR001296">
    <property type="entry name" value="Glyco_trans_1"/>
</dbReference>
<feature type="domain" description="Glycosyl transferase family 1" evidence="1">
    <location>
        <begin position="196"/>
        <end position="354"/>
    </location>
</feature>
<keyword evidence="4" id="KW-1185">Reference proteome</keyword>
<organism evidence="3 4">
    <name type="scientific">Halobellus clavatus</name>
    <dbReference type="NCBI Taxonomy" id="660517"/>
    <lineage>
        <taxon>Archaea</taxon>
        <taxon>Methanobacteriati</taxon>
        <taxon>Methanobacteriota</taxon>
        <taxon>Stenosarchaea group</taxon>
        <taxon>Halobacteria</taxon>
        <taxon>Halobacteriales</taxon>
        <taxon>Haloferacaceae</taxon>
        <taxon>Halobellus</taxon>
    </lineage>
</organism>
<dbReference type="OrthoDB" id="131038at2157"/>
<sequence>MAQQPGMRILLCSDYLPPSDGGVEQVVQKLALHLVKEGYEVGVFTLDDGSREFELQDNPDISFYTASAIDLTDTIGLQSMFSLSALREFGNVLQAFQPDIVHAHNRFFYTSALAALCSLRADYKLVTTLHLGDIGMISGIGGVAARTFEQTVSRFVISRSDQVICVSAAAESIARSLGATRTTVIRNAVDVDEFSPAPVEGKRLLYIGRLVRNNGIQDLLSALPGVLEAHPDATVDIVGSGPLEAEVQESIQRDGLSDAVTVHDYVPDISAMYDRASVFCRPSYSEGLPLTMLEAMASGVPPVVTAIAGVPEVVTDRETGLLLEPGHPDDIEAAIIELFDDDAFRVELAENARDYVVNNLTWEQRTERVMAVYGKVGGND</sequence>
<dbReference type="PANTHER" id="PTHR45947">
    <property type="entry name" value="SULFOQUINOVOSYL TRANSFERASE SQD2"/>
    <property type="match status" value="1"/>
</dbReference>
<dbReference type="GO" id="GO:0016757">
    <property type="term" value="F:glycosyltransferase activity"/>
    <property type="evidence" value="ECO:0007669"/>
    <property type="project" value="InterPro"/>
</dbReference>
<dbReference type="InterPro" id="IPR028098">
    <property type="entry name" value="Glyco_trans_4-like_N"/>
</dbReference>
<dbReference type="PANTHER" id="PTHR45947:SF3">
    <property type="entry name" value="SULFOQUINOVOSYL TRANSFERASE SQD2"/>
    <property type="match status" value="1"/>
</dbReference>
<proteinExistence type="predicted"/>
<dbReference type="Proteomes" id="UP000199170">
    <property type="component" value="Unassembled WGS sequence"/>
</dbReference>
<dbReference type="Pfam" id="PF00534">
    <property type="entry name" value="Glycos_transf_1"/>
    <property type="match status" value="1"/>
</dbReference>
<dbReference type="STRING" id="660517.SAMN04487946_11618"/>
<keyword evidence="3" id="KW-0808">Transferase</keyword>
<dbReference type="SUPFAM" id="SSF53756">
    <property type="entry name" value="UDP-Glycosyltransferase/glycogen phosphorylase"/>
    <property type="match status" value="1"/>
</dbReference>
<dbReference type="RefSeq" id="WP_089769308.1">
    <property type="nucleotide sequence ID" value="NZ_FNPB01000016.1"/>
</dbReference>
<accession>A0A1H3JXK6</accession>
<dbReference type="AlphaFoldDB" id="A0A1H3JXK6"/>
<dbReference type="Pfam" id="PF13439">
    <property type="entry name" value="Glyco_transf_4"/>
    <property type="match status" value="1"/>
</dbReference>
<dbReference type="InterPro" id="IPR050194">
    <property type="entry name" value="Glycosyltransferase_grp1"/>
</dbReference>
<gene>
    <name evidence="3" type="ORF">SAMN04487946_11618</name>
</gene>
<dbReference type="Gene3D" id="3.40.50.2000">
    <property type="entry name" value="Glycogen Phosphorylase B"/>
    <property type="match status" value="2"/>
</dbReference>
<feature type="domain" description="Glycosyltransferase subfamily 4-like N-terminal" evidence="2">
    <location>
        <begin position="21"/>
        <end position="192"/>
    </location>
</feature>
<evidence type="ECO:0000259" key="1">
    <source>
        <dbReference type="Pfam" id="PF00534"/>
    </source>
</evidence>
<dbReference type="EMBL" id="FNPB01000016">
    <property type="protein sequence ID" value="SDY44672.1"/>
    <property type="molecule type" value="Genomic_DNA"/>
</dbReference>
<protein>
    <submittedName>
        <fullName evidence="3">Glycosyltransferase involved in cell wall bisynthesis</fullName>
    </submittedName>
</protein>
<evidence type="ECO:0000313" key="3">
    <source>
        <dbReference type="EMBL" id="SDY44672.1"/>
    </source>
</evidence>
<reference evidence="4" key="1">
    <citation type="submission" date="2016-10" db="EMBL/GenBank/DDBJ databases">
        <authorList>
            <person name="Varghese N."/>
            <person name="Submissions S."/>
        </authorList>
    </citation>
    <scope>NUCLEOTIDE SEQUENCE [LARGE SCALE GENOMIC DNA]</scope>
    <source>
        <strain evidence="4">CGMCC 1.10118</strain>
    </source>
</reference>